<feature type="region of interest" description="Disordered" evidence="4">
    <location>
        <begin position="329"/>
        <end position="353"/>
    </location>
</feature>
<evidence type="ECO:0000256" key="1">
    <source>
        <dbReference type="ARBA" id="ARBA00023015"/>
    </source>
</evidence>
<keyword evidence="3" id="KW-0804">Transcription</keyword>
<dbReference type="AlphaFoldDB" id="A0A6I1GG62"/>
<dbReference type="Pfam" id="PF00356">
    <property type="entry name" value="LacI"/>
    <property type="match status" value="1"/>
</dbReference>
<evidence type="ECO:0000313" key="7">
    <source>
        <dbReference type="EMBL" id="KAB7790634.1"/>
    </source>
</evidence>
<dbReference type="InterPro" id="IPR001387">
    <property type="entry name" value="Cro/C1-type_HTH"/>
</dbReference>
<evidence type="ECO:0000256" key="3">
    <source>
        <dbReference type="ARBA" id="ARBA00023163"/>
    </source>
</evidence>
<keyword evidence="2" id="KW-0238">DNA-binding</keyword>
<sequence>MPAPQRTVSSKDVAALAGVSQSTVSYVLSGKRNISAKTQAKVRRAMDQLGYVPDLHAQAMIIGHSHILGLVTEMTADTQGAELLPIIRAIQTRARERRYDLILLTSRPDKHGDESAASVTDDMRRLAKGKLVDAFIMLDIRTNDRRLAQAAKLGVPVVPYGNPGEPYVFRCVNADRSAIDGLAVWEAHAIGAHSLVVVGDPRGNGRFPFIEAYERTTREGAERYGMTWERFDARDTSWQSFAPIADRFDEWKARGGVCVYARSPRTLAWIEQMMLMRGVEPGRDIALIGECSDEFAAAQPVPVSNVSPEAEITGHRAVDLAVGQVEGDEMEPGLETTPPKFTRRATTVPGFAQ</sequence>
<dbReference type="SMART" id="SM00354">
    <property type="entry name" value="HTH_LACI"/>
    <property type="match status" value="1"/>
</dbReference>
<gene>
    <name evidence="7" type="ORF">F7D09_0887</name>
</gene>
<accession>A0A6I1GG62</accession>
<dbReference type="PROSITE" id="PS50932">
    <property type="entry name" value="HTH_LACI_2"/>
    <property type="match status" value="1"/>
</dbReference>
<evidence type="ECO:0000256" key="4">
    <source>
        <dbReference type="SAM" id="MobiDB-lite"/>
    </source>
</evidence>
<proteinExistence type="predicted"/>
<dbReference type="InterPro" id="IPR046335">
    <property type="entry name" value="LacI/GalR-like_sensor"/>
</dbReference>
<evidence type="ECO:0000259" key="5">
    <source>
        <dbReference type="PROSITE" id="PS50932"/>
    </source>
</evidence>
<organism evidence="7 8">
    <name type="scientific">Bifidobacterium leontopitheci</name>
    <dbReference type="NCBI Taxonomy" id="2650774"/>
    <lineage>
        <taxon>Bacteria</taxon>
        <taxon>Bacillati</taxon>
        <taxon>Actinomycetota</taxon>
        <taxon>Actinomycetes</taxon>
        <taxon>Bifidobacteriales</taxon>
        <taxon>Bifidobacteriaceae</taxon>
        <taxon>Bifidobacterium</taxon>
    </lineage>
</organism>
<protein>
    <submittedName>
        <fullName evidence="7">LacI family transcriptional regulator</fullName>
    </submittedName>
</protein>
<dbReference type="InterPro" id="IPR010982">
    <property type="entry name" value="Lambda_DNA-bd_dom_sf"/>
</dbReference>
<dbReference type="CDD" id="cd01392">
    <property type="entry name" value="HTH_LacI"/>
    <property type="match status" value="1"/>
</dbReference>
<dbReference type="Gene3D" id="3.40.50.2300">
    <property type="match status" value="1"/>
</dbReference>
<dbReference type="InterPro" id="IPR028082">
    <property type="entry name" value="Peripla_BP_I"/>
</dbReference>
<keyword evidence="8" id="KW-1185">Reference proteome</keyword>
<dbReference type="GO" id="GO:0003700">
    <property type="term" value="F:DNA-binding transcription factor activity"/>
    <property type="evidence" value="ECO:0007669"/>
    <property type="project" value="TreeGrafter"/>
</dbReference>
<evidence type="ECO:0000256" key="2">
    <source>
        <dbReference type="ARBA" id="ARBA00023125"/>
    </source>
</evidence>
<keyword evidence="1" id="KW-0805">Transcription regulation</keyword>
<dbReference type="RefSeq" id="WP_152234237.1">
    <property type="nucleotide sequence ID" value="NZ_JBHSKZ010000009.1"/>
</dbReference>
<feature type="domain" description="HTH cro/C1-type" evidence="6">
    <location>
        <begin position="11"/>
        <end position="52"/>
    </location>
</feature>
<dbReference type="Pfam" id="PF13377">
    <property type="entry name" value="Peripla_BP_3"/>
    <property type="match status" value="1"/>
</dbReference>
<feature type="domain" description="HTH lacI-type" evidence="5">
    <location>
        <begin position="8"/>
        <end position="62"/>
    </location>
</feature>
<evidence type="ECO:0000259" key="6">
    <source>
        <dbReference type="PROSITE" id="PS50943"/>
    </source>
</evidence>
<reference evidence="7 8" key="1">
    <citation type="submission" date="2019-09" db="EMBL/GenBank/DDBJ databases">
        <title>Characterization of the phylogenetic diversity of two novel species belonging to the genus Bifidobacterium: Bifidobacterium cebidarum sp. nov. and Bifidobacterium leontopitheci sp. nov.</title>
        <authorList>
            <person name="Lugli G.A."/>
            <person name="Duranti S."/>
            <person name="Milani C."/>
            <person name="Turroni F."/>
            <person name="Ventura M."/>
        </authorList>
    </citation>
    <scope>NUCLEOTIDE SEQUENCE [LARGE SCALE GENOMIC DNA]</scope>
    <source>
        <strain evidence="7 8">LMG 31471</strain>
    </source>
</reference>
<dbReference type="InterPro" id="IPR000843">
    <property type="entry name" value="HTH_LacI"/>
</dbReference>
<dbReference type="EMBL" id="WBVT01000009">
    <property type="protein sequence ID" value="KAB7790634.1"/>
    <property type="molecule type" value="Genomic_DNA"/>
</dbReference>
<dbReference type="SUPFAM" id="SSF47413">
    <property type="entry name" value="lambda repressor-like DNA-binding domains"/>
    <property type="match status" value="1"/>
</dbReference>
<dbReference type="PANTHER" id="PTHR30146">
    <property type="entry name" value="LACI-RELATED TRANSCRIPTIONAL REPRESSOR"/>
    <property type="match status" value="1"/>
</dbReference>
<dbReference type="PROSITE" id="PS50943">
    <property type="entry name" value="HTH_CROC1"/>
    <property type="match status" value="1"/>
</dbReference>
<name>A0A6I1GG62_9BIFI</name>
<dbReference type="PANTHER" id="PTHR30146:SF153">
    <property type="entry name" value="LACTOSE OPERON REPRESSOR"/>
    <property type="match status" value="1"/>
</dbReference>
<dbReference type="Proteomes" id="UP000441772">
    <property type="component" value="Unassembled WGS sequence"/>
</dbReference>
<dbReference type="SUPFAM" id="SSF53822">
    <property type="entry name" value="Periplasmic binding protein-like I"/>
    <property type="match status" value="1"/>
</dbReference>
<evidence type="ECO:0000313" key="8">
    <source>
        <dbReference type="Proteomes" id="UP000441772"/>
    </source>
</evidence>
<comment type="caution">
    <text evidence="7">The sequence shown here is derived from an EMBL/GenBank/DDBJ whole genome shotgun (WGS) entry which is preliminary data.</text>
</comment>
<dbReference type="GO" id="GO:0000976">
    <property type="term" value="F:transcription cis-regulatory region binding"/>
    <property type="evidence" value="ECO:0007669"/>
    <property type="project" value="TreeGrafter"/>
</dbReference>
<dbReference type="Gene3D" id="1.10.260.40">
    <property type="entry name" value="lambda repressor-like DNA-binding domains"/>
    <property type="match status" value="1"/>
</dbReference>